<name>A0A0E9NAE5_SAICN</name>
<dbReference type="GO" id="GO:0046872">
    <property type="term" value="F:metal ion binding"/>
    <property type="evidence" value="ECO:0007669"/>
    <property type="project" value="UniProtKB-KW"/>
</dbReference>
<dbReference type="Proteomes" id="UP000033140">
    <property type="component" value="Unassembled WGS sequence"/>
</dbReference>
<protein>
    <recommendedName>
        <fullName evidence="3">DDE Tnp4 domain-containing protein</fullName>
    </recommendedName>
</protein>
<dbReference type="EMBL" id="BACD03000005">
    <property type="protein sequence ID" value="GAO46778.1"/>
    <property type="molecule type" value="Genomic_DNA"/>
</dbReference>
<reference evidence="4 5" key="1">
    <citation type="journal article" date="2011" name="J. Gen. Appl. Microbiol.">
        <title>Draft genome sequencing of the enigmatic yeast Saitoella complicata.</title>
        <authorList>
            <person name="Nishida H."/>
            <person name="Hamamoto M."/>
            <person name="Sugiyama J."/>
        </authorList>
    </citation>
    <scope>NUCLEOTIDE SEQUENCE [LARGE SCALE GENOMIC DNA]</scope>
    <source>
        <strain evidence="4 5">NRRL Y-17804</strain>
    </source>
</reference>
<evidence type="ECO:0000256" key="2">
    <source>
        <dbReference type="ARBA" id="ARBA00022723"/>
    </source>
</evidence>
<reference evidence="4 5" key="2">
    <citation type="journal article" date="2014" name="J. Gen. Appl. Microbiol.">
        <title>The early diverging ascomycetous budding yeast Saitoella complicata has three histone deacetylases belonging to the Clr6, Hos2, and Rpd3 lineages.</title>
        <authorList>
            <person name="Nishida H."/>
            <person name="Matsumoto T."/>
            <person name="Kondo S."/>
            <person name="Hamamoto M."/>
            <person name="Yoshikawa H."/>
        </authorList>
    </citation>
    <scope>NUCLEOTIDE SEQUENCE [LARGE SCALE GENOMIC DNA]</scope>
    <source>
        <strain evidence="4 5">NRRL Y-17804</strain>
    </source>
</reference>
<dbReference type="Pfam" id="PF13359">
    <property type="entry name" value="DDE_Tnp_4"/>
    <property type="match status" value="1"/>
</dbReference>
<dbReference type="AlphaFoldDB" id="A0A0E9NAE5"/>
<evidence type="ECO:0000259" key="3">
    <source>
        <dbReference type="Pfam" id="PF13359"/>
    </source>
</evidence>
<keyword evidence="2" id="KW-0479">Metal-binding</keyword>
<sequence>METDNSEDEDYQLLGIIENTRYISACERLAKSQHFTEEVLNGYDDERFKTYYRMNREDFHFALGLIKTNPVFYNNSACEQASHDSTAYKDLPLHLDPDVYFGPTQYLLADSAYSNTMSIVTPFKQYQGYTARKAGFNCEVSHIRVTVEHTIGVLKARFGSLQCLPMTVSEGTYEGLFQ</sequence>
<reference evidence="4 5" key="3">
    <citation type="journal article" date="2015" name="Genome Announc.">
        <title>Draft Genome Sequence of the Archiascomycetous Yeast Saitoella complicata.</title>
        <authorList>
            <person name="Yamauchi K."/>
            <person name="Kondo S."/>
            <person name="Hamamoto M."/>
            <person name="Takahashi Y."/>
            <person name="Ogura Y."/>
            <person name="Hayashi T."/>
            <person name="Nishida H."/>
        </authorList>
    </citation>
    <scope>NUCLEOTIDE SEQUENCE [LARGE SCALE GENOMIC DNA]</scope>
    <source>
        <strain evidence="4 5">NRRL Y-17804</strain>
    </source>
</reference>
<proteinExistence type="predicted"/>
<evidence type="ECO:0000313" key="4">
    <source>
        <dbReference type="EMBL" id="GAO46778.1"/>
    </source>
</evidence>
<gene>
    <name evidence="4" type="ORF">G7K_0999-t1</name>
</gene>
<keyword evidence="5" id="KW-1185">Reference proteome</keyword>
<dbReference type="InterPro" id="IPR027806">
    <property type="entry name" value="HARBI1_dom"/>
</dbReference>
<organism evidence="4 5">
    <name type="scientific">Saitoella complicata (strain BCRC 22490 / CBS 7301 / JCM 7358 / NBRC 10748 / NRRL Y-17804)</name>
    <dbReference type="NCBI Taxonomy" id="698492"/>
    <lineage>
        <taxon>Eukaryota</taxon>
        <taxon>Fungi</taxon>
        <taxon>Dikarya</taxon>
        <taxon>Ascomycota</taxon>
        <taxon>Taphrinomycotina</taxon>
        <taxon>Taphrinomycotina incertae sedis</taxon>
        <taxon>Saitoella</taxon>
    </lineage>
</organism>
<comment type="caution">
    <text evidence="4">The sequence shown here is derived from an EMBL/GenBank/DDBJ whole genome shotgun (WGS) entry which is preliminary data.</text>
</comment>
<evidence type="ECO:0000313" key="5">
    <source>
        <dbReference type="Proteomes" id="UP000033140"/>
    </source>
</evidence>
<comment type="cofactor">
    <cofactor evidence="1">
        <name>a divalent metal cation</name>
        <dbReference type="ChEBI" id="CHEBI:60240"/>
    </cofactor>
</comment>
<feature type="domain" description="DDE Tnp4" evidence="3">
    <location>
        <begin position="82"/>
        <end position="163"/>
    </location>
</feature>
<accession>A0A0E9NAE5</accession>
<evidence type="ECO:0000256" key="1">
    <source>
        <dbReference type="ARBA" id="ARBA00001968"/>
    </source>
</evidence>